<evidence type="ECO:0000259" key="1">
    <source>
        <dbReference type="PROSITE" id="PS51671"/>
    </source>
</evidence>
<name>A0A6V8KZY5_9ACTN</name>
<evidence type="ECO:0000313" key="3">
    <source>
        <dbReference type="Proteomes" id="UP000482960"/>
    </source>
</evidence>
<dbReference type="EMBL" id="BLPG01000001">
    <property type="protein sequence ID" value="GFJ87889.1"/>
    <property type="molecule type" value="Genomic_DNA"/>
</dbReference>
<dbReference type="Gene3D" id="3.30.2130.10">
    <property type="entry name" value="VC0802-like"/>
    <property type="match status" value="1"/>
</dbReference>
<dbReference type="SUPFAM" id="SSF55021">
    <property type="entry name" value="ACT-like"/>
    <property type="match status" value="1"/>
</dbReference>
<dbReference type="PROSITE" id="PS51671">
    <property type="entry name" value="ACT"/>
    <property type="match status" value="1"/>
</dbReference>
<feature type="domain" description="ACT" evidence="1">
    <location>
        <begin position="68"/>
        <end position="129"/>
    </location>
</feature>
<reference evidence="2 3" key="1">
    <citation type="submission" date="2020-03" db="EMBL/GenBank/DDBJ databases">
        <title>Whole genome shotgun sequence of Phytohabitans rumicis NBRC 108638.</title>
        <authorList>
            <person name="Komaki H."/>
            <person name="Tamura T."/>
        </authorList>
    </citation>
    <scope>NUCLEOTIDE SEQUENCE [LARGE SCALE GENOMIC DNA]</scope>
    <source>
        <strain evidence="2 3">NBRC 108638</strain>
    </source>
</reference>
<organism evidence="2 3">
    <name type="scientific">Phytohabitans rumicis</name>
    <dbReference type="NCBI Taxonomy" id="1076125"/>
    <lineage>
        <taxon>Bacteria</taxon>
        <taxon>Bacillati</taxon>
        <taxon>Actinomycetota</taxon>
        <taxon>Actinomycetes</taxon>
        <taxon>Micromonosporales</taxon>
        <taxon>Micromonosporaceae</taxon>
    </lineage>
</organism>
<dbReference type="InterPro" id="IPR045865">
    <property type="entry name" value="ACT-like_dom_sf"/>
</dbReference>
<dbReference type="PANTHER" id="PTHR40099:SF1">
    <property type="entry name" value="ACETOLACTATE SYNTHASE, SMALL SUBUNIT"/>
    <property type="match status" value="1"/>
</dbReference>
<sequence length="129" mass="13681">MFLFTLDLKNEPGELAYVGESLGQRDINVELGAVTLGDHGLVSLTASDEDAARAALMEASLPYTEHPALQIKCADRPGELGRIGRLLADAGINIEGLVPVSICQGEAVFAAAFDKMDDARRVLGDLVID</sequence>
<dbReference type="InterPro" id="IPR002912">
    <property type="entry name" value="ACT_dom"/>
</dbReference>
<dbReference type="Proteomes" id="UP000482960">
    <property type="component" value="Unassembled WGS sequence"/>
</dbReference>
<protein>
    <recommendedName>
        <fullName evidence="1">ACT domain-containing protein</fullName>
    </recommendedName>
</protein>
<reference evidence="2 3" key="2">
    <citation type="submission" date="2020-03" db="EMBL/GenBank/DDBJ databases">
        <authorList>
            <person name="Ichikawa N."/>
            <person name="Kimura A."/>
            <person name="Kitahashi Y."/>
            <person name="Uohara A."/>
        </authorList>
    </citation>
    <scope>NUCLEOTIDE SEQUENCE [LARGE SCALE GENOMIC DNA]</scope>
    <source>
        <strain evidence="2 3">NBRC 108638</strain>
    </source>
</reference>
<dbReference type="AlphaFoldDB" id="A0A6V8KZY5"/>
<proteinExistence type="predicted"/>
<gene>
    <name evidence="2" type="ORF">Prum_015310</name>
</gene>
<keyword evidence="3" id="KW-1185">Reference proteome</keyword>
<dbReference type="RefSeq" id="WP_173075025.1">
    <property type="nucleotide sequence ID" value="NZ_BAABJB010000029.1"/>
</dbReference>
<evidence type="ECO:0000313" key="2">
    <source>
        <dbReference type="EMBL" id="GFJ87889.1"/>
    </source>
</evidence>
<dbReference type="Pfam" id="PF01842">
    <property type="entry name" value="ACT"/>
    <property type="match status" value="1"/>
</dbReference>
<accession>A0A6V8KZY5</accession>
<comment type="caution">
    <text evidence="2">The sequence shown here is derived from an EMBL/GenBank/DDBJ whole genome shotgun (WGS) entry which is preliminary data.</text>
</comment>
<dbReference type="PANTHER" id="PTHR40099">
    <property type="entry name" value="ACETOLACTATE SYNTHASE, SMALL SUBUNIT"/>
    <property type="match status" value="1"/>
</dbReference>